<organism evidence="1 2">
    <name type="scientific">Dyadobacter beijingensis</name>
    <dbReference type="NCBI Taxonomy" id="365489"/>
    <lineage>
        <taxon>Bacteria</taxon>
        <taxon>Pseudomonadati</taxon>
        <taxon>Bacteroidota</taxon>
        <taxon>Cytophagia</taxon>
        <taxon>Cytophagales</taxon>
        <taxon>Spirosomataceae</taxon>
        <taxon>Dyadobacter</taxon>
    </lineage>
</organism>
<keyword evidence="2" id="KW-1185">Reference proteome</keyword>
<proteinExistence type="predicted"/>
<protein>
    <recommendedName>
        <fullName evidence="3">Carboxypeptidase regulatory-like domain-containing protein</fullName>
    </recommendedName>
</protein>
<dbReference type="InterPro" id="IPR008969">
    <property type="entry name" value="CarboxyPept-like_regulatory"/>
</dbReference>
<comment type="caution">
    <text evidence="1">The sequence shown here is derived from an EMBL/GenBank/DDBJ whole genome shotgun (WGS) entry which is preliminary data.</text>
</comment>
<evidence type="ECO:0000313" key="1">
    <source>
        <dbReference type="EMBL" id="GGM83152.1"/>
    </source>
</evidence>
<evidence type="ECO:0008006" key="3">
    <source>
        <dbReference type="Google" id="ProtNLM"/>
    </source>
</evidence>
<dbReference type="Proteomes" id="UP000632339">
    <property type="component" value="Unassembled WGS sequence"/>
</dbReference>
<accession>A0ABQ2HJ58</accession>
<name>A0ABQ2HJ58_9BACT</name>
<sequence length="111" mass="12545">MLLTICSCKDNQTTVVFGKVVDQKQQPVDSIMVIATGSRAIPERLNHTFTDSLGGYTLTIDVPKKYHTLNIFIPYLSENPKFEAHYKIENIYKNAQKVGSCCFTEIGEKTR</sequence>
<dbReference type="EMBL" id="BMLI01000001">
    <property type="protein sequence ID" value="GGM83152.1"/>
    <property type="molecule type" value="Genomic_DNA"/>
</dbReference>
<reference evidence="2" key="1">
    <citation type="journal article" date="2019" name="Int. J. Syst. Evol. Microbiol.">
        <title>The Global Catalogue of Microorganisms (GCM) 10K type strain sequencing project: providing services to taxonomists for standard genome sequencing and annotation.</title>
        <authorList>
            <consortium name="The Broad Institute Genomics Platform"/>
            <consortium name="The Broad Institute Genome Sequencing Center for Infectious Disease"/>
            <person name="Wu L."/>
            <person name="Ma J."/>
        </authorList>
    </citation>
    <scope>NUCLEOTIDE SEQUENCE [LARGE SCALE GENOMIC DNA]</scope>
    <source>
        <strain evidence="2">CGMCC 1.6375</strain>
    </source>
</reference>
<dbReference type="SUPFAM" id="SSF49464">
    <property type="entry name" value="Carboxypeptidase regulatory domain-like"/>
    <property type="match status" value="1"/>
</dbReference>
<gene>
    <name evidence="1" type="ORF">GCM10010967_13570</name>
</gene>
<evidence type="ECO:0000313" key="2">
    <source>
        <dbReference type="Proteomes" id="UP000632339"/>
    </source>
</evidence>